<gene>
    <name evidence="2" type="ORF">PCANC_00437</name>
    <name evidence="1" type="ORF">PCANC_11961</name>
</gene>
<protein>
    <submittedName>
        <fullName evidence="2">Uncharacterized protein</fullName>
    </submittedName>
</protein>
<keyword evidence="3" id="KW-1185">Reference proteome</keyword>
<dbReference type="EMBL" id="PGCJ01000001">
    <property type="protein sequence ID" value="PLW58897.1"/>
    <property type="molecule type" value="Genomic_DNA"/>
</dbReference>
<organism evidence="2 3">
    <name type="scientific">Puccinia coronata f. sp. avenae</name>
    <dbReference type="NCBI Taxonomy" id="200324"/>
    <lineage>
        <taxon>Eukaryota</taxon>
        <taxon>Fungi</taxon>
        <taxon>Dikarya</taxon>
        <taxon>Basidiomycota</taxon>
        <taxon>Pucciniomycotina</taxon>
        <taxon>Pucciniomycetes</taxon>
        <taxon>Pucciniales</taxon>
        <taxon>Pucciniaceae</taxon>
        <taxon>Puccinia</taxon>
    </lineage>
</organism>
<dbReference type="Proteomes" id="UP000235388">
    <property type="component" value="Unassembled WGS sequence"/>
</dbReference>
<dbReference type="AlphaFoldDB" id="A0A2N5W9J7"/>
<reference evidence="2 3" key="1">
    <citation type="submission" date="2017-11" db="EMBL/GenBank/DDBJ databases">
        <title>De novo assembly and phasing of dikaryotic genomes from two isolates of Puccinia coronata f. sp. avenae, the causal agent of oat crown rust.</title>
        <authorList>
            <person name="Miller M.E."/>
            <person name="Zhang Y."/>
            <person name="Omidvar V."/>
            <person name="Sperschneider J."/>
            <person name="Schwessinger B."/>
            <person name="Raley C."/>
            <person name="Palmer J.M."/>
            <person name="Garnica D."/>
            <person name="Upadhyaya N."/>
            <person name="Rathjen J."/>
            <person name="Taylor J.M."/>
            <person name="Park R.F."/>
            <person name="Dodds P.N."/>
            <person name="Hirsch C.D."/>
            <person name="Kianian S.F."/>
            <person name="Figueroa M."/>
        </authorList>
    </citation>
    <scope>NUCLEOTIDE SEQUENCE [LARGE SCALE GENOMIC DNA]</scope>
    <source>
        <strain evidence="2">12NC29</strain>
    </source>
</reference>
<evidence type="ECO:0000313" key="1">
    <source>
        <dbReference type="EMBL" id="PLW19943.1"/>
    </source>
</evidence>
<accession>A0A2N5W9J7</accession>
<comment type="caution">
    <text evidence="2">The sequence shown here is derived from an EMBL/GenBank/DDBJ whole genome shotgun (WGS) entry which is preliminary data.</text>
</comment>
<evidence type="ECO:0000313" key="2">
    <source>
        <dbReference type="EMBL" id="PLW58897.1"/>
    </source>
</evidence>
<sequence length="408" mass="46875">MPTIMDLPQELLELVFEHLIAPYLGPLHEQGYRPNSVARTVSRMRLVCRAWAAWLYEHHLYHTLWFESSTPCLAFLDHIRSHRSRMDGPRPKCRYLMVFSLWTHDQRILVEPPRSYLITPEILESLILLFSDSIITLHLGFVDFFGLPSQTIKAMGGIKNLCTLRLDPDSDNLDKDNTYWWDDDDEEWDVSMEANASCLNSLLMQAQALKSLEVGLPVRFPSMPAADLQNTAAARYPPITYLKVDTMSLSPDVLLNLSRALKPTLKLLSIRDFSADRHADLFVPVYETLKDTLEGLSVICTESAQQIRHLCFPKLRVLAIHWLSDFSLFSKPIFSQSAIETVAINSSYMLLEGLPRDAFSHLSHLKQFVIMDAPLDYTPPQMWLDACEARRVKYINMYQSDLSLLMRL</sequence>
<proteinExistence type="predicted"/>
<evidence type="ECO:0000313" key="3">
    <source>
        <dbReference type="Proteomes" id="UP000235388"/>
    </source>
</evidence>
<dbReference type="OrthoDB" id="2500352at2759"/>
<dbReference type="EMBL" id="PGCJ01000805">
    <property type="protein sequence ID" value="PLW19943.1"/>
    <property type="molecule type" value="Genomic_DNA"/>
</dbReference>
<name>A0A2N5W9J7_9BASI</name>